<evidence type="ECO:0000313" key="2">
    <source>
        <dbReference type="EMBL" id="TFW28021.1"/>
    </source>
</evidence>
<dbReference type="InterPro" id="IPR000073">
    <property type="entry name" value="AB_hydrolase_1"/>
</dbReference>
<dbReference type="Proteomes" id="UP000297258">
    <property type="component" value="Unassembled WGS sequence"/>
</dbReference>
<feature type="domain" description="AB hydrolase-1" evidence="1">
    <location>
        <begin position="32"/>
        <end position="275"/>
    </location>
</feature>
<dbReference type="Gene3D" id="3.40.50.1820">
    <property type="entry name" value="alpha/beta hydrolase"/>
    <property type="match status" value="1"/>
</dbReference>
<dbReference type="SUPFAM" id="SSF53474">
    <property type="entry name" value="alpha/beta-Hydrolases"/>
    <property type="match status" value="1"/>
</dbReference>
<dbReference type="InterPro" id="IPR029058">
    <property type="entry name" value="AB_hydrolase_fold"/>
</dbReference>
<dbReference type="RefSeq" id="WP_135191866.1">
    <property type="nucleotide sequence ID" value="NZ_SPUM01000143.1"/>
</dbReference>
<evidence type="ECO:0000259" key="1">
    <source>
        <dbReference type="Pfam" id="PF00561"/>
    </source>
</evidence>
<dbReference type="AlphaFoldDB" id="A0A4Y9SNI6"/>
<dbReference type="OrthoDB" id="8543939at2"/>
<dbReference type="Pfam" id="PF00561">
    <property type="entry name" value="Abhydrolase_1"/>
    <property type="match status" value="1"/>
</dbReference>
<keyword evidence="3" id="KW-1185">Reference proteome</keyword>
<dbReference type="GO" id="GO:0016787">
    <property type="term" value="F:hydrolase activity"/>
    <property type="evidence" value="ECO:0007669"/>
    <property type="project" value="UniProtKB-KW"/>
</dbReference>
<dbReference type="InterPro" id="IPR050266">
    <property type="entry name" value="AB_hydrolase_sf"/>
</dbReference>
<keyword evidence="2" id="KW-0378">Hydrolase</keyword>
<protein>
    <submittedName>
        <fullName evidence="2">Alpha/beta hydrolase</fullName>
    </submittedName>
</protein>
<accession>A0A4Y9SNI6</accession>
<name>A0A4Y9SNI6_9BURK</name>
<sequence>MSTYTPITYTSTDGLTLYARDYAGQAGPARLPVICIHGLTRNSSDFDELAPLLTNLSRRVLALDVRGRGHSERDPNPDNYTPTVYAGDVAKLMQDLGIERAIFIGTSMGGLITMTLAMRHLDRIAGAVLNDIGPIISEKGLARIASYTGQCAALSSWREAADYVKDINQCAFPHNPQAEWDKWARRAFDQIENGSLVPRYDPNIANALQTGKLKPTSLGARMAFRRLARKRPVLLVRGVLSDLLEPEQAEWMKKAAPDLQYAEVPNVGHAPMLTEQEAWEAIRAFLAQLP</sequence>
<dbReference type="PANTHER" id="PTHR43798">
    <property type="entry name" value="MONOACYLGLYCEROL LIPASE"/>
    <property type="match status" value="1"/>
</dbReference>
<gene>
    <name evidence="2" type="ORF">E4O92_22430</name>
</gene>
<comment type="caution">
    <text evidence="2">The sequence shown here is derived from an EMBL/GenBank/DDBJ whole genome shotgun (WGS) entry which is preliminary data.</text>
</comment>
<reference evidence="2 3" key="1">
    <citation type="submission" date="2019-03" db="EMBL/GenBank/DDBJ databases">
        <title>Draft genome of Massilia hortus sp. nov., a novel bacterial species of the Oxalobacteraceae family.</title>
        <authorList>
            <person name="Peta V."/>
            <person name="Raths R."/>
            <person name="Bucking H."/>
        </authorList>
    </citation>
    <scope>NUCLEOTIDE SEQUENCE [LARGE SCALE GENOMIC DNA]</scope>
    <source>
        <strain evidence="2 3">ONC3</strain>
    </source>
</reference>
<evidence type="ECO:0000313" key="3">
    <source>
        <dbReference type="Proteomes" id="UP000297258"/>
    </source>
</evidence>
<dbReference type="EMBL" id="SPUM01000143">
    <property type="protein sequence ID" value="TFW28021.1"/>
    <property type="molecule type" value="Genomic_DNA"/>
</dbReference>
<dbReference type="PRINTS" id="PR00111">
    <property type="entry name" value="ABHYDROLASE"/>
</dbReference>
<proteinExistence type="predicted"/>
<organism evidence="2 3">
    <name type="scientific">Massilia horti</name>
    <dbReference type="NCBI Taxonomy" id="2562153"/>
    <lineage>
        <taxon>Bacteria</taxon>
        <taxon>Pseudomonadati</taxon>
        <taxon>Pseudomonadota</taxon>
        <taxon>Betaproteobacteria</taxon>
        <taxon>Burkholderiales</taxon>
        <taxon>Oxalobacteraceae</taxon>
        <taxon>Telluria group</taxon>
        <taxon>Massilia</taxon>
    </lineage>
</organism>